<dbReference type="PANTHER" id="PTHR46696:SF6">
    <property type="entry name" value="P450, PUTATIVE (EUROFUNG)-RELATED"/>
    <property type="match status" value="1"/>
</dbReference>
<comment type="caution">
    <text evidence="7">The sequence shown here is derived from an EMBL/GenBank/DDBJ whole genome shotgun (WGS) entry which is preliminary data.</text>
</comment>
<dbReference type="PANTHER" id="PTHR46696">
    <property type="entry name" value="P450, PUTATIVE (EUROFUNG)-RELATED"/>
    <property type="match status" value="1"/>
</dbReference>
<dbReference type="AlphaFoldDB" id="A0A0K9X9M8"/>
<dbReference type="Pfam" id="PF00067">
    <property type="entry name" value="p450"/>
    <property type="match status" value="1"/>
</dbReference>
<dbReference type="OrthoDB" id="3664945at2"/>
<dbReference type="STRING" id="1678637.AC230_24545"/>
<dbReference type="InterPro" id="IPR002397">
    <property type="entry name" value="Cyt_P450_B"/>
</dbReference>
<evidence type="ECO:0008006" key="9">
    <source>
        <dbReference type="Google" id="ProtNLM"/>
    </source>
</evidence>
<dbReference type="GO" id="GO:0020037">
    <property type="term" value="F:heme binding"/>
    <property type="evidence" value="ECO:0007669"/>
    <property type="project" value="InterPro"/>
</dbReference>
<evidence type="ECO:0000313" key="7">
    <source>
        <dbReference type="EMBL" id="KNB49913.1"/>
    </source>
</evidence>
<comment type="similarity">
    <text evidence="1">Belongs to the cytochrome P450 family.</text>
</comment>
<dbReference type="Gene3D" id="1.10.630.10">
    <property type="entry name" value="Cytochrome P450"/>
    <property type="match status" value="1"/>
</dbReference>
<evidence type="ECO:0000256" key="6">
    <source>
        <dbReference type="ARBA" id="ARBA00023033"/>
    </source>
</evidence>
<evidence type="ECO:0000256" key="3">
    <source>
        <dbReference type="ARBA" id="ARBA00022723"/>
    </source>
</evidence>
<dbReference type="EMBL" id="LFXA01000017">
    <property type="protein sequence ID" value="KNB49913.1"/>
    <property type="molecule type" value="Genomic_DNA"/>
</dbReference>
<dbReference type="InterPro" id="IPR036396">
    <property type="entry name" value="Cyt_P450_sf"/>
</dbReference>
<dbReference type="RefSeq" id="WP_049718461.1">
    <property type="nucleotide sequence ID" value="NZ_LFXA01000017.1"/>
</dbReference>
<dbReference type="Proteomes" id="UP000037288">
    <property type="component" value="Unassembled WGS sequence"/>
</dbReference>
<sequence length="402" mass="44335">MTDSPRPLPLTRRRPLDPPSEYARLRAECPVSRLRLPDGNAGWLVTRFADVTEALVSPAVSARRQFQTTVSSVTLTPAEWAASGFGTAFIGMDPPEHTRYRRLLTGEFTVRRLKVLAPRIEAIVGERLDAMAAAGPPADLVRDFATPVPSLVIGELLGMPAADVERFRRHADVMQRLERTKEELLAAMTGMADCMRALVREKRRNPDDRLISRLVRAEPDGGVPLSDDELVAIGNLLVIAGYATTAGMLGMGALALLTHRGEWERLCDRPGLVEGGVEEILRYLSVAPFGLPRTAREDTEIGGRRIRAGDPIVLSIESANRDPERFEAPDVFDVTRQPGRHVAFAYGVHQCLGQQLARMELRIAFGALVRRFPGLRLAVPAEEVPMRSDMQIYGARAIPVTW</sequence>
<keyword evidence="2" id="KW-0349">Heme</keyword>
<evidence type="ECO:0000256" key="5">
    <source>
        <dbReference type="ARBA" id="ARBA00023004"/>
    </source>
</evidence>
<evidence type="ECO:0000313" key="8">
    <source>
        <dbReference type="Proteomes" id="UP000037288"/>
    </source>
</evidence>
<dbReference type="GO" id="GO:0016705">
    <property type="term" value="F:oxidoreductase activity, acting on paired donors, with incorporation or reduction of molecular oxygen"/>
    <property type="evidence" value="ECO:0007669"/>
    <property type="project" value="InterPro"/>
</dbReference>
<dbReference type="GO" id="GO:0004497">
    <property type="term" value="F:monooxygenase activity"/>
    <property type="evidence" value="ECO:0007669"/>
    <property type="project" value="UniProtKB-KW"/>
</dbReference>
<keyword evidence="3" id="KW-0479">Metal-binding</keyword>
<keyword evidence="8" id="KW-1185">Reference proteome</keyword>
<dbReference type="InterPro" id="IPR001128">
    <property type="entry name" value="Cyt_P450"/>
</dbReference>
<keyword evidence="6" id="KW-0503">Monooxygenase</keyword>
<evidence type="ECO:0000256" key="1">
    <source>
        <dbReference type="ARBA" id="ARBA00010617"/>
    </source>
</evidence>
<dbReference type="CDD" id="cd11030">
    <property type="entry name" value="CYP105-like"/>
    <property type="match status" value="1"/>
</dbReference>
<organism evidence="7 8">
    <name type="scientific">Streptomyces caatingaensis</name>
    <dbReference type="NCBI Taxonomy" id="1678637"/>
    <lineage>
        <taxon>Bacteria</taxon>
        <taxon>Bacillati</taxon>
        <taxon>Actinomycetota</taxon>
        <taxon>Actinomycetes</taxon>
        <taxon>Kitasatosporales</taxon>
        <taxon>Streptomycetaceae</taxon>
        <taxon>Streptomyces</taxon>
    </lineage>
</organism>
<dbReference type="PATRIC" id="fig|1678637.3.peg.5242"/>
<protein>
    <recommendedName>
        <fullName evidence="9">Cytochrome P450</fullName>
    </recommendedName>
</protein>
<evidence type="ECO:0000256" key="4">
    <source>
        <dbReference type="ARBA" id="ARBA00023002"/>
    </source>
</evidence>
<evidence type="ECO:0000256" key="2">
    <source>
        <dbReference type="ARBA" id="ARBA00022617"/>
    </source>
</evidence>
<dbReference type="FunFam" id="1.10.630.10:FF:000018">
    <property type="entry name" value="Cytochrome P450 monooxygenase"/>
    <property type="match status" value="1"/>
</dbReference>
<name>A0A0K9X9M8_9ACTN</name>
<dbReference type="PRINTS" id="PR00385">
    <property type="entry name" value="P450"/>
</dbReference>
<dbReference type="GO" id="GO:0005506">
    <property type="term" value="F:iron ion binding"/>
    <property type="evidence" value="ECO:0007669"/>
    <property type="project" value="InterPro"/>
</dbReference>
<accession>A0A0K9X9M8</accession>
<keyword evidence="5" id="KW-0408">Iron</keyword>
<keyword evidence="4" id="KW-0560">Oxidoreductase</keyword>
<dbReference type="PRINTS" id="PR00359">
    <property type="entry name" value="BP450"/>
</dbReference>
<dbReference type="SUPFAM" id="SSF48264">
    <property type="entry name" value="Cytochrome P450"/>
    <property type="match status" value="1"/>
</dbReference>
<proteinExistence type="inferred from homology"/>
<reference evidence="8" key="1">
    <citation type="submission" date="2015-07" db="EMBL/GenBank/DDBJ databases">
        <title>Draft genome sequence of Streptomyces sp. CMAA 1322, a bacterium isolated from Caatinga biome, from dry forest semiarid of Brazil.</title>
        <authorList>
            <person name="Santos S.N."/>
            <person name="Gacesa R."/>
            <person name="Taketani R.G."/>
            <person name="Long P.F."/>
            <person name="Melo I.S."/>
        </authorList>
    </citation>
    <scope>NUCLEOTIDE SEQUENCE [LARGE SCALE GENOMIC DNA]</scope>
    <source>
        <strain evidence="8">CMAA 1322</strain>
    </source>
</reference>
<gene>
    <name evidence="7" type="ORF">AC230_24545</name>
</gene>